<comment type="caution">
    <text evidence="6">The sequence shown here is derived from an EMBL/GenBank/DDBJ whole genome shotgun (WGS) entry which is preliminary data.</text>
</comment>
<dbReference type="Gene3D" id="3.50.50.60">
    <property type="entry name" value="FAD/NAD(P)-binding domain"/>
    <property type="match status" value="1"/>
</dbReference>
<keyword evidence="2" id="KW-0479">Metal-binding</keyword>
<dbReference type="Proteomes" id="UP000320735">
    <property type="component" value="Unassembled WGS sequence"/>
</dbReference>
<evidence type="ECO:0000313" key="6">
    <source>
        <dbReference type="EMBL" id="TWU05169.1"/>
    </source>
</evidence>
<dbReference type="GO" id="GO:0046872">
    <property type="term" value="F:metal ion binding"/>
    <property type="evidence" value="ECO:0007669"/>
    <property type="project" value="UniProtKB-KW"/>
</dbReference>
<dbReference type="GO" id="GO:0051539">
    <property type="term" value="F:4 iron, 4 sulfur cluster binding"/>
    <property type="evidence" value="ECO:0007669"/>
    <property type="project" value="UniProtKB-KW"/>
</dbReference>
<keyword evidence="4" id="KW-0408">Iron</keyword>
<evidence type="ECO:0000256" key="4">
    <source>
        <dbReference type="ARBA" id="ARBA00023004"/>
    </source>
</evidence>
<dbReference type="RefSeq" id="WP_146374270.1">
    <property type="nucleotide sequence ID" value="NZ_SJPP01000004.1"/>
</dbReference>
<dbReference type="InterPro" id="IPR039650">
    <property type="entry name" value="HdrA-like"/>
</dbReference>
<sequence>MKNSESSTHRRRFLKSIVAGAAIGSTGVQVRLAEGADPQEGQTTTAFPEFTKGEVLRTDGELIAENALHESARTIPVAGQSDVLVCGGGPAGIGAALAAARAGASVQLIEVGGCLGGVWTAGLLTKILNGEKKSGVMQELLTDLAERGSAVAQKTSGTVYDPELMKLLLEEKCVEAGVKIQLHTRVVGTVTDQKNRIVATITESKSGRQAWVAQRFIDCTGDGDLAAQAGCQFDVGIGSQCECQPMSLIALLTGIEPSEVSEFIRENGSAAKARLLKLMRQAGIKPSYRAPTLRHLHSGVFSLMTNHEYGVSATDAGQITAATIRARAEVHAIVNDLRKLGGPWSNLAVVATAEQIGVREGRRIRGRYTITGNDVITGLRHKDAVCRANFAIDVHNVFPDGSNPADVKRYRSAGVKAYDIPLPALIAADVDGLMMAGRCISGDFIAHSSYRVTGNSVPMGEAAGLTSVASLKQGVMPHELSWDTVQKAT</sequence>
<dbReference type="InterPro" id="IPR006311">
    <property type="entry name" value="TAT_signal"/>
</dbReference>
<keyword evidence="1" id="KW-0004">4Fe-4S</keyword>
<evidence type="ECO:0000256" key="1">
    <source>
        <dbReference type="ARBA" id="ARBA00022485"/>
    </source>
</evidence>
<dbReference type="InterPro" id="IPR036188">
    <property type="entry name" value="FAD/NAD-bd_sf"/>
</dbReference>
<evidence type="ECO:0000256" key="5">
    <source>
        <dbReference type="ARBA" id="ARBA00023014"/>
    </source>
</evidence>
<gene>
    <name evidence="6" type="ORF">CA54_58570</name>
</gene>
<dbReference type="PROSITE" id="PS51318">
    <property type="entry name" value="TAT"/>
    <property type="match status" value="1"/>
</dbReference>
<name>A0A5C6B129_9PLAN</name>
<dbReference type="Pfam" id="PF12831">
    <property type="entry name" value="FAD_oxidored"/>
    <property type="match status" value="1"/>
</dbReference>
<keyword evidence="3" id="KW-0560">Oxidoreductase</keyword>
<accession>A0A5C6B129</accession>
<dbReference type="OrthoDB" id="9777740at2"/>
<evidence type="ECO:0000256" key="3">
    <source>
        <dbReference type="ARBA" id="ARBA00023002"/>
    </source>
</evidence>
<keyword evidence="7" id="KW-1185">Reference proteome</keyword>
<dbReference type="PANTHER" id="PTHR43498:SF1">
    <property type="entry name" value="COB--COM HETERODISULFIDE REDUCTASE IRON-SULFUR SUBUNIT A"/>
    <property type="match status" value="1"/>
</dbReference>
<dbReference type="PANTHER" id="PTHR43498">
    <property type="entry name" value="FERREDOXIN:COB-COM HETERODISULFIDE REDUCTASE SUBUNIT A"/>
    <property type="match status" value="1"/>
</dbReference>
<dbReference type="GO" id="GO:0016491">
    <property type="term" value="F:oxidoreductase activity"/>
    <property type="evidence" value="ECO:0007669"/>
    <property type="project" value="UniProtKB-KW"/>
</dbReference>
<dbReference type="SUPFAM" id="SSF51905">
    <property type="entry name" value="FAD/NAD(P)-binding domain"/>
    <property type="match status" value="1"/>
</dbReference>
<protein>
    <submittedName>
        <fullName evidence="6">Ribulose-1,5-biphosphate synthetase</fullName>
    </submittedName>
</protein>
<evidence type="ECO:0000313" key="7">
    <source>
        <dbReference type="Proteomes" id="UP000320735"/>
    </source>
</evidence>
<proteinExistence type="predicted"/>
<organism evidence="6 7">
    <name type="scientific">Symmachiella macrocystis</name>
    <dbReference type="NCBI Taxonomy" id="2527985"/>
    <lineage>
        <taxon>Bacteria</taxon>
        <taxon>Pseudomonadati</taxon>
        <taxon>Planctomycetota</taxon>
        <taxon>Planctomycetia</taxon>
        <taxon>Planctomycetales</taxon>
        <taxon>Planctomycetaceae</taxon>
        <taxon>Symmachiella</taxon>
    </lineage>
</organism>
<dbReference type="AlphaFoldDB" id="A0A5C6B129"/>
<keyword evidence="5" id="KW-0411">Iron-sulfur</keyword>
<reference evidence="6 7" key="1">
    <citation type="submission" date="2019-02" db="EMBL/GenBank/DDBJ databases">
        <title>Deep-cultivation of Planctomycetes and their phenomic and genomic characterization uncovers novel biology.</title>
        <authorList>
            <person name="Wiegand S."/>
            <person name="Jogler M."/>
            <person name="Boedeker C."/>
            <person name="Pinto D."/>
            <person name="Vollmers J."/>
            <person name="Rivas-Marin E."/>
            <person name="Kohn T."/>
            <person name="Peeters S.H."/>
            <person name="Heuer A."/>
            <person name="Rast P."/>
            <person name="Oberbeckmann S."/>
            <person name="Bunk B."/>
            <person name="Jeske O."/>
            <person name="Meyerdierks A."/>
            <person name="Storesund J.E."/>
            <person name="Kallscheuer N."/>
            <person name="Luecker S."/>
            <person name="Lage O.M."/>
            <person name="Pohl T."/>
            <person name="Merkel B.J."/>
            <person name="Hornburger P."/>
            <person name="Mueller R.-W."/>
            <person name="Bruemmer F."/>
            <person name="Labrenz M."/>
            <person name="Spormann A.M."/>
            <person name="Op Den Camp H."/>
            <person name="Overmann J."/>
            <person name="Amann R."/>
            <person name="Jetten M.S.M."/>
            <person name="Mascher T."/>
            <person name="Medema M.H."/>
            <person name="Devos D.P."/>
            <person name="Kaster A.-K."/>
            <person name="Ovreas L."/>
            <person name="Rohde M."/>
            <person name="Galperin M.Y."/>
            <person name="Jogler C."/>
        </authorList>
    </citation>
    <scope>NUCLEOTIDE SEQUENCE [LARGE SCALE GENOMIC DNA]</scope>
    <source>
        <strain evidence="6 7">CA54</strain>
    </source>
</reference>
<evidence type="ECO:0000256" key="2">
    <source>
        <dbReference type="ARBA" id="ARBA00022723"/>
    </source>
</evidence>
<dbReference type="EMBL" id="SJPP01000004">
    <property type="protein sequence ID" value="TWU05169.1"/>
    <property type="molecule type" value="Genomic_DNA"/>
</dbReference>